<protein>
    <submittedName>
        <fullName evidence="2">Glutathione S-transferase</fullName>
    </submittedName>
</protein>
<keyword evidence="2" id="KW-0808">Transferase</keyword>
<dbReference type="InterPro" id="IPR036282">
    <property type="entry name" value="Glutathione-S-Trfase_C_sf"/>
</dbReference>
<gene>
    <name evidence="2" type="ORF">C8N29_12020</name>
</gene>
<dbReference type="OrthoDB" id="9782992at2"/>
<evidence type="ECO:0000259" key="1">
    <source>
        <dbReference type="PROSITE" id="PS50404"/>
    </source>
</evidence>
<dbReference type="CDD" id="cd00570">
    <property type="entry name" value="GST_N_family"/>
    <property type="match status" value="1"/>
</dbReference>
<dbReference type="Gene3D" id="1.20.1050.10">
    <property type="match status" value="1"/>
</dbReference>
<dbReference type="PROSITE" id="PS50404">
    <property type="entry name" value="GST_NTER"/>
    <property type="match status" value="1"/>
</dbReference>
<organism evidence="2 3">
    <name type="scientific">Agitococcus lubricus</name>
    <dbReference type="NCBI Taxonomy" id="1077255"/>
    <lineage>
        <taxon>Bacteria</taxon>
        <taxon>Pseudomonadati</taxon>
        <taxon>Pseudomonadota</taxon>
        <taxon>Gammaproteobacteria</taxon>
        <taxon>Moraxellales</taxon>
        <taxon>Moraxellaceae</taxon>
        <taxon>Agitococcus</taxon>
    </lineage>
</organism>
<dbReference type="GO" id="GO:0016034">
    <property type="term" value="F:maleylacetoacetate isomerase activity"/>
    <property type="evidence" value="ECO:0007669"/>
    <property type="project" value="TreeGrafter"/>
</dbReference>
<dbReference type="AlphaFoldDB" id="A0A2T5ITQ0"/>
<dbReference type="RefSeq" id="WP_107866822.1">
    <property type="nucleotide sequence ID" value="NZ_QAON01000020.1"/>
</dbReference>
<dbReference type="PANTHER" id="PTHR42673:SF4">
    <property type="entry name" value="MALEYLACETOACETATE ISOMERASE"/>
    <property type="match status" value="1"/>
</dbReference>
<evidence type="ECO:0000313" key="2">
    <source>
        <dbReference type="EMBL" id="PTQ87215.1"/>
    </source>
</evidence>
<dbReference type="GO" id="GO:0004364">
    <property type="term" value="F:glutathione transferase activity"/>
    <property type="evidence" value="ECO:0007669"/>
    <property type="project" value="TreeGrafter"/>
</dbReference>
<dbReference type="InterPro" id="IPR036249">
    <property type="entry name" value="Thioredoxin-like_sf"/>
</dbReference>
<feature type="domain" description="GST N-terminal" evidence="1">
    <location>
        <begin position="1"/>
        <end position="79"/>
    </location>
</feature>
<dbReference type="GO" id="GO:0006559">
    <property type="term" value="P:L-phenylalanine catabolic process"/>
    <property type="evidence" value="ECO:0007669"/>
    <property type="project" value="TreeGrafter"/>
</dbReference>
<dbReference type="Proteomes" id="UP000244223">
    <property type="component" value="Unassembled WGS sequence"/>
</dbReference>
<dbReference type="Pfam" id="PF13417">
    <property type="entry name" value="GST_N_3"/>
    <property type="match status" value="1"/>
</dbReference>
<keyword evidence="3" id="KW-1185">Reference proteome</keyword>
<name>A0A2T5ITQ0_9GAMM</name>
<comment type="caution">
    <text evidence="2">The sequence shown here is derived from an EMBL/GenBank/DDBJ whole genome shotgun (WGS) entry which is preliminary data.</text>
</comment>
<accession>A0A2T5ITQ0</accession>
<reference evidence="2 3" key="1">
    <citation type="submission" date="2018-04" db="EMBL/GenBank/DDBJ databases">
        <title>Genomic Encyclopedia of Archaeal and Bacterial Type Strains, Phase II (KMG-II): from individual species to whole genera.</title>
        <authorList>
            <person name="Goeker M."/>
        </authorList>
    </citation>
    <scope>NUCLEOTIDE SEQUENCE [LARGE SCALE GENOMIC DNA]</scope>
    <source>
        <strain evidence="2 3">DSM 5822</strain>
    </source>
</reference>
<sequence length="252" mass="29052">MNRTLYQFPLSHYCEKARWLLDFKDLDYKVTNLFPGAHRVLTVWKANSTTVPTLNDGQEWIGDSTEMAFYLDAKYVLRPLLPSDPEQRRQAIILEEKADKAGIHVRRWAYSQLLATPQVTDLLFDDYPLIKPFKKPLAPFIRRGIAQMYQVNPEKGAQSFAKMMMMAEEFETVLLKNGGRYLVGHHLGLADIAVASLYAPLMTIPETPWASLHASTEAVQQLQHELSARPLGQWLLRLYREERHARGNWRGQ</sequence>
<dbReference type="PANTHER" id="PTHR42673">
    <property type="entry name" value="MALEYLACETOACETATE ISOMERASE"/>
    <property type="match status" value="1"/>
</dbReference>
<dbReference type="EMBL" id="QAON01000020">
    <property type="protein sequence ID" value="PTQ87215.1"/>
    <property type="molecule type" value="Genomic_DNA"/>
</dbReference>
<dbReference type="SUPFAM" id="SSF47616">
    <property type="entry name" value="GST C-terminal domain-like"/>
    <property type="match status" value="1"/>
</dbReference>
<dbReference type="PROSITE" id="PS51354">
    <property type="entry name" value="GLUTAREDOXIN_2"/>
    <property type="match status" value="1"/>
</dbReference>
<dbReference type="GO" id="GO:0006749">
    <property type="term" value="P:glutathione metabolic process"/>
    <property type="evidence" value="ECO:0007669"/>
    <property type="project" value="TreeGrafter"/>
</dbReference>
<dbReference type="SUPFAM" id="SSF52833">
    <property type="entry name" value="Thioredoxin-like"/>
    <property type="match status" value="1"/>
</dbReference>
<evidence type="ECO:0000313" key="3">
    <source>
        <dbReference type="Proteomes" id="UP000244223"/>
    </source>
</evidence>
<dbReference type="InterPro" id="IPR004046">
    <property type="entry name" value="GST_C"/>
</dbReference>
<dbReference type="Gene3D" id="3.40.30.10">
    <property type="entry name" value="Glutaredoxin"/>
    <property type="match status" value="1"/>
</dbReference>
<proteinExistence type="predicted"/>
<dbReference type="InterPro" id="IPR004045">
    <property type="entry name" value="Glutathione_S-Trfase_N"/>
</dbReference>
<dbReference type="Pfam" id="PF14497">
    <property type="entry name" value="GST_C_3"/>
    <property type="match status" value="1"/>
</dbReference>